<dbReference type="AlphaFoldDB" id="A0A4X2M4J6"/>
<protein>
    <submittedName>
        <fullName evidence="2">Uncharacterized protein</fullName>
    </submittedName>
</protein>
<feature type="transmembrane region" description="Helical" evidence="1">
    <location>
        <begin position="31"/>
        <end position="52"/>
    </location>
</feature>
<evidence type="ECO:0000313" key="2">
    <source>
        <dbReference type="Ensembl" id="ENSVURP00010028440.1"/>
    </source>
</evidence>
<name>A0A4X2M4J6_VOMUR</name>
<keyword evidence="1" id="KW-1133">Transmembrane helix</keyword>
<keyword evidence="3" id="KW-1185">Reference proteome</keyword>
<evidence type="ECO:0000256" key="1">
    <source>
        <dbReference type="SAM" id="Phobius"/>
    </source>
</evidence>
<dbReference type="Proteomes" id="UP000314987">
    <property type="component" value="Unassembled WGS sequence"/>
</dbReference>
<dbReference type="OMA" id="IVHIFAH"/>
<organism evidence="2 3">
    <name type="scientific">Vombatus ursinus</name>
    <name type="common">Common wombat</name>
    <dbReference type="NCBI Taxonomy" id="29139"/>
    <lineage>
        <taxon>Eukaryota</taxon>
        <taxon>Metazoa</taxon>
        <taxon>Chordata</taxon>
        <taxon>Craniata</taxon>
        <taxon>Vertebrata</taxon>
        <taxon>Euteleostomi</taxon>
        <taxon>Mammalia</taxon>
        <taxon>Metatheria</taxon>
        <taxon>Diprotodontia</taxon>
        <taxon>Vombatidae</taxon>
        <taxon>Vombatus</taxon>
    </lineage>
</organism>
<dbReference type="STRING" id="29139.ENSVURP00010028440"/>
<reference evidence="2" key="2">
    <citation type="submission" date="2025-08" db="UniProtKB">
        <authorList>
            <consortium name="Ensembl"/>
        </authorList>
    </citation>
    <scope>IDENTIFICATION</scope>
</reference>
<reference evidence="2" key="3">
    <citation type="submission" date="2025-09" db="UniProtKB">
        <authorList>
            <consortium name="Ensembl"/>
        </authorList>
    </citation>
    <scope>IDENTIFICATION</scope>
</reference>
<accession>A0A4X2M4J6</accession>
<sequence>MPENLLKKTKSIPPKLSRVNGWSLPLHSFQFVAWTAYVYMSIVSFGLFIPLLPYFWKNITYIVIGILFVFHFVVHITAVTIDPADPNVRNKESYGKPVPVLDRSKHKHVIQNQF</sequence>
<evidence type="ECO:0000313" key="3">
    <source>
        <dbReference type="Proteomes" id="UP000314987"/>
    </source>
</evidence>
<keyword evidence="1" id="KW-0472">Membrane</keyword>
<feature type="transmembrane region" description="Helical" evidence="1">
    <location>
        <begin position="59"/>
        <end position="81"/>
    </location>
</feature>
<proteinExistence type="predicted"/>
<reference evidence="3" key="1">
    <citation type="submission" date="2018-12" db="EMBL/GenBank/DDBJ databases">
        <authorList>
            <person name="Yazar S."/>
        </authorList>
    </citation>
    <scope>NUCLEOTIDE SEQUENCE [LARGE SCALE GENOMIC DNA]</scope>
</reference>
<dbReference type="GeneTree" id="ENSGT00940000161608"/>
<dbReference type="Ensembl" id="ENSVURT00010032408.1">
    <property type="protein sequence ID" value="ENSVURP00010028440.1"/>
    <property type="gene ID" value="ENSVURG00010021770.1"/>
</dbReference>
<keyword evidence="1" id="KW-0812">Transmembrane</keyword>